<feature type="domain" description="CBS" evidence="3">
    <location>
        <begin position="7"/>
        <end position="63"/>
    </location>
</feature>
<dbReference type="Proteomes" id="UP001342418">
    <property type="component" value="Chromosome"/>
</dbReference>
<gene>
    <name evidence="4" type="primary">hrp1_1</name>
    <name evidence="4" type="ORF">NTH_02626</name>
</gene>
<evidence type="ECO:0000259" key="3">
    <source>
        <dbReference type="PROSITE" id="PS51371"/>
    </source>
</evidence>
<dbReference type="SUPFAM" id="SSF54631">
    <property type="entry name" value="CBS-domain pair"/>
    <property type="match status" value="1"/>
</dbReference>
<dbReference type="PANTHER" id="PTHR43080:SF2">
    <property type="entry name" value="CBS DOMAIN-CONTAINING PROTEIN"/>
    <property type="match status" value="1"/>
</dbReference>
<accession>A0ABY5MQI6</accession>
<dbReference type="PROSITE" id="PS51371">
    <property type="entry name" value="CBS"/>
    <property type="match status" value="2"/>
</dbReference>
<name>A0ABY5MQI6_9HYPH</name>
<dbReference type="CDD" id="cd04622">
    <property type="entry name" value="CBS_pair_HRP1_like"/>
    <property type="match status" value="1"/>
</dbReference>
<dbReference type="SMART" id="SM00116">
    <property type="entry name" value="CBS"/>
    <property type="match status" value="2"/>
</dbReference>
<organism evidence="4 5">
    <name type="scientific">Nitratireductor thuwali</name>
    <dbReference type="NCBI Taxonomy" id="2267699"/>
    <lineage>
        <taxon>Bacteria</taxon>
        <taxon>Pseudomonadati</taxon>
        <taxon>Pseudomonadota</taxon>
        <taxon>Alphaproteobacteria</taxon>
        <taxon>Hyphomicrobiales</taxon>
        <taxon>Phyllobacteriaceae</taxon>
        <taxon>Nitratireductor</taxon>
    </lineage>
</organism>
<keyword evidence="1 2" id="KW-0129">CBS domain</keyword>
<dbReference type="PANTHER" id="PTHR43080">
    <property type="entry name" value="CBS DOMAIN-CONTAINING PROTEIN CBSX3, MITOCHONDRIAL"/>
    <property type="match status" value="1"/>
</dbReference>
<dbReference type="RefSeq" id="WP_338530406.1">
    <property type="nucleotide sequence ID" value="NZ_CP030941.1"/>
</dbReference>
<proteinExistence type="predicted"/>
<dbReference type="Pfam" id="PF00571">
    <property type="entry name" value="CBS"/>
    <property type="match status" value="2"/>
</dbReference>
<dbReference type="Gene3D" id="3.10.580.10">
    <property type="entry name" value="CBS-domain"/>
    <property type="match status" value="1"/>
</dbReference>
<evidence type="ECO:0000256" key="1">
    <source>
        <dbReference type="ARBA" id="ARBA00023122"/>
    </source>
</evidence>
<dbReference type="EMBL" id="CP030941">
    <property type="protein sequence ID" value="UUP18146.1"/>
    <property type="molecule type" value="Genomic_DNA"/>
</dbReference>
<evidence type="ECO:0000256" key="2">
    <source>
        <dbReference type="PROSITE-ProRule" id="PRU00703"/>
    </source>
</evidence>
<dbReference type="InterPro" id="IPR046342">
    <property type="entry name" value="CBS_dom_sf"/>
</dbReference>
<keyword evidence="5" id="KW-1185">Reference proteome</keyword>
<dbReference type="InterPro" id="IPR051257">
    <property type="entry name" value="Diverse_CBS-Domain"/>
</dbReference>
<reference evidence="4 5" key="1">
    <citation type="submission" date="2018-07" db="EMBL/GenBank/DDBJ databases">
        <title>Genome sequence of Nitratireductor thuwali#1536.</title>
        <authorList>
            <person name="Michoud G."/>
            <person name="Merlino G."/>
            <person name="Sefrji F.O."/>
            <person name="Daffonchio D."/>
        </authorList>
    </citation>
    <scope>NUCLEOTIDE SEQUENCE [LARGE SCALE GENOMIC DNA]</scope>
    <source>
        <strain evidence="5">Nit1536</strain>
    </source>
</reference>
<dbReference type="InterPro" id="IPR000644">
    <property type="entry name" value="CBS_dom"/>
</dbReference>
<evidence type="ECO:0000313" key="5">
    <source>
        <dbReference type="Proteomes" id="UP001342418"/>
    </source>
</evidence>
<evidence type="ECO:0000313" key="4">
    <source>
        <dbReference type="EMBL" id="UUP18146.1"/>
    </source>
</evidence>
<feature type="domain" description="CBS" evidence="3">
    <location>
        <begin position="72"/>
        <end position="129"/>
    </location>
</feature>
<protein>
    <submittedName>
        <fullName evidence="4">Hypoxic response protein 1</fullName>
    </submittedName>
</protein>
<sequence>MNVAEVMTPQVDLADPNTKIVNAARKMREDDVGALPVGENDRLIGMVTDRDIAMRGVAAEGASGNIAVREVMSERVFYCFDDEPVERAGELMAEHQVHRLPVLNRDKRLVGIVSLADLARSGDEGERASIKALKGISEPTGVPRR</sequence>